<evidence type="ECO:0000256" key="1">
    <source>
        <dbReference type="SAM" id="MobiDB-lite"/>
    </source>
</evidence>
<feature type="region of interest" description="Disordered" evidence="1">
    <location>
        <begin position="1001"/>
        <end position="1066"/>
    </location>
</feature>
<evidence type="ECO:0000313" key="4">
    <source>
        <dbReference type="Proteomes" id="UP000541610"/>
    </source>
</evidence>
<evidence type="ECO:0000313" key="3">
    <source>
        <dbReference type="EMBL" id="KAF4685043.1"/>
    </source>
</evidence>
<dbReference type="EMBL" id="JABANP010000280">
    <property type="protein sequence ID" value="KAF4685043.1"/>
    <property type="molecule type" value="Genomic_DNA"/>
</dbReference>
<comment type="caution">
    <text evidence="3">The sequence shown here is derived from an EMBL/GenBank/DDBJ whole genome shotgun (WGS) entry which is preliminary data.</text>
</comment>
<organism evidence="3 4">
    <name type="scientific">Perkinsus olseni</name>
    <name type="common">Perkinsus atlanticus</name>
    <dbReference type="NCBI Taxonomy" id="32597"/>
    <lineage>
        <taxon>Eukaryota</taxon>
        <taxon>Sar</taxon>
        <taxon>Alveolata</taxon>
        <taxon>Perkinsozoa</taxon>
        <taxon>Perkinsea</taxon>
        <taxon>Perkinsida</taxon>
        <taxon>Perkinsidae</taxon>
        <taxon>Perkinsus</taxon>
    </lineage>
</organism>
<feature type="compositionally biased region" description="Low complexity" evidence="1">
    <location>
        <begin position="1016"/>
        <end position="1031"/>
    </location>
</feature>
<keyword evidence="2" id="KW-0812">Transmembrane</keyword>
<keyword evidence="2" id="KW-0472">Membrane</keyword>
<sequence>MTESHQYSKPSPRLAAVPSKLMRPYPVFSNRYFNQLLIWQFQLVWKVITAIVTILSAIFTSRIRQEPLPAKESLRGGCKIKAKLCHDFSKDDQPMPQNAFAVTPPNKVDLSHEGCNPTRLLQSAKVSTSLALASGLRRIPGIGLGIASGKDTNALLEVTVSHNTMESIKLVLTKPVALYDIKRALRNYNDIAVRPQRKSFRGRILSLASWGFELMERLGIVICLSSAKSMAAPSAHGALRLSFNGFISFAGGLIRLPFRDIVVPEEIIPLPLARLDLVGYFATAAGNHTCVQSNKGAVRIDEKPDEFARVLSDLILGAKFSLVSRFLIPEVEVANVLGDLSVITTTITHKAGGSKVMYMRAAGSYHNDCEKDGMSLSLDDLKLKEDSPSILKARWVGTKLGSLRKDAPLEGRLSVEMFDTQILSQTMEVLVDYCNPVVRGCVHSPVEVSSLVVCGKAEMTVKAASVAKLLDNAAESIEIDPDVSLDYSSTISLTKGLIDDGLAKVYGNARNFEIRGKIVADGKKQDAVDRLKVSAVARTNNAFPLALSTVLPLPVFPELNMSSSDKVTIAGSARLTASGGFRFTKKGVSCDDSVVDVEVSNPVRAKFLRREVVLPSRTHLKAVINMLHVGYDGLAQTDMMVTLDETYLHFSGCNGDGTAALRLRPVTLPVSISPVGGIDCGETIIGAILRPDIRGAVFLNTMEKIRAGEEDEFLRGLRDDMDGVIKVMVPSLHSFVWRIVDEVKRAKRVLEEEKVTAPLDVIPNSKMGRLVSLLFFKDDSRTERISNIFHQVTEGDGLDKAACRELIDEWKDMFLPLKITDKSVDEESGSNNSEIIDETEDQTNPLWKRYELDPTEFILFVLGKILAPAKPIEAPGLKPPKWQDPVSTDPSIKVEGLDRLPSASDLYTGDRRASDVATYLRTAQVAWLVDHADEFGYSDEEKRKLQYVLSLKRFAFTIFENYGGLAFVPQSRVVGLFLADVVRVEQELAKRQGFDTMKAAAEWQHKETGDRERSTSAELGSSSGSLEMASAKSDEGTSLSSDTYSSCSSGGAEDSTGEEPQFTKGGFIPQGFLHRMTLQMKPDDHEALLRGSLRSSAQPFGLSSRGVTPPEPTLPDVAACRWLGMPFTLLGPGDVASMLASCLAAPWAGAVVQSNTRMLLEMLLQQQQPREYVIAVLCESSQNGSARALTNILMRLLEIPQDRTVHRIDVAALLEEKLEYPVPRRSDYMAGGRKPRDSYYHACNVLARVQSLTHEGVFTLWRDGQFKQSTPTVAMRGAVESNVTLPEVLELLSNMLTKQTLNHEHHDTQRDRERHVYDTAKDRHIEPWLENMIRFGLVPFVEDE</sequence>
<reference evidence="3 4" key="1">
    <citation type="submission" date="2020-04" db="EMBL/GenBank/DDBJ databases">
        <title>Perkinsus olseni comparative genomics.</title>
        <authorList>
            <person name="Bogema D.R."/>
        </authorList>
    </citation>
    <scope>NUCLEOTIDE SEQUENCE [LARGE SCALE GENOMIC DNA]</scope>
    <source>
        <strain evidence="3">00978-12</strain>
    </source>
</reference>
<evidence type="ECO:0000256" key="2">
    <source>
        <dbReference type="SAM" id="Phobius"/>
    </source>
</evidence>
<feature type="compositionally biased region" description="Low complexity" evidence="1">
    <location>
        <begin position="1038"/>
        <end position="1049"/>
    </location>
</feature>
<protein>
    <recommendedName>
        <fullName evidence="5">Transmembrane protein</fullName>
    </recommendedName>
</protein>
<dbReference type="OrthoDB" id="1658288at2759"/>
<feature type="compositionally biased region" description="Basic and acidic residues" evidence="1">
    <location>
        <begin position="1003"/>
        <end position="1015"/>
    </location>
</feature>
<accession>A0A7J6NMC9</accession>
<keyword evidence="2" id="KW-1133">Transmembrane helix</keyword>
<gene>
    <name evidence="3" type="ORF">FOZ60_006981</name>
</gene>
<proteinExistence type="predicted"/>
<name>A0A7J6NMC9_PEROL</name>
<feature type="transmembrane region" description="Helical" evidence="2">
    <location>
        <begin position="37"/>
        <end position="59"/>
    </location>
</feature>
<dbReference type="Proteomes" id="UP000541610">
    <property type="component" value="Unassembled WGS sequence"/>
</dbReference>
<evidence type="ECO:0008006" key="5">
    <source>
        <dbReference type="Google" id="ProtNLM"/>
    </source>
</evidence>